<name>A0A2X0IEB4_9ACTN</name>
<gene>
    <name evidence="3" type="ORF">DN069_30035</name>
</gene>
<feature type="compositionally biased region" description="Basic residues" evidence="1">
    <location>
        <begin position="1"/>
        <end position="10"/>
    </location>
</feature>
<feature type="region of interest" description="Disordered" evidence="1">
    <location>
        <begin position="1"/>
        <end position="41"/>
    </location>
</feature>
<dbReference type="Proteomes" id="UP000248889">
    <property type="component" value="Unassembled WGS sequence"/>
</dbReference>
<evidence type="ECO:0000256" key="1">
    <source>
        <dbReference type="SAM" id="MobiDB-lite"/>
    </source>
</evidence>
<dbReference type="AlphaFoldDB" id="A0A2X0IEB4"/>
<feature type="compositionally biased region" description="Basic and acidic residues" evidence="1">
    <location>
        <begin position="28"/>
        <end position="41"/>
    </location>
</feature>
<proteinExistence type="predicted"/>
<dbReference type="InterPro" id="IPR025668">
    <property type="entry name" value="Tnp_DDE_dom"/>
</dbReference>
<feature type="region of interest" description="Disordered" evidence="1">
    <location>
        <begin position="165"/>
        <end position="187"/>
    </location>
</feature>
<dbReference type="EMBL" id="QKYN01000130">
    <property type="protein sequence ID" value="RAG81963.1"/>
    <property type="molecule type" value="Genomic_DNA"/>
</dbReference>
<reference evidence="3 4" key="1">
    <citation type="submission" date="2018-06" db="EMBL/GenBank/DDBJ databases">
        <title>Streptacidiphilus pinicola sp. nov., isolated from pine grove soil.</title>
        <authorList>
            <person name="Roh S.G."/>
            <person name="Park S."/>
            <person name="Kim M.-K."/>
            <person name="Yun B.-R."/>
            <person name="Park J."/>
            <person name="Kim M.J."/>
            <person name="Kim Y.S."/>
            <person name="Kim S.B."/>
        </authorList>
    </citation>
    <scope>NUCLEOTIDE SEQUENCE [LARGE SCALE GENOMIC DNA]</scope>
    <source>
        <strain evidence="3 4">MMS16-CNU450</strain>
    </source>
</reference>
<dbReference type="OrthoDB" id="3851253at2"/>
<evidence type="ECO:0000313" key="3">
    <source>
        <dbReference type="EMBL" id="RAG81963.1"/>
    </source>
</evidence>
<evidence type="ECO:0000313" key="4">
    <source>
        <dbReference type="Proteomes" id="UP000248889"/>
    </source>
</evidence>
<organism evidence="3 4">
    <name type="scientific">Streptacidiphilus pinicola</name>
    <dbReference type="NCBI Taxonomy" id="2219663"/>
    <lineage>
        <taxon>Bacteria</taxon>
        <taxon>Bacillati</taxon>
        <taxon>Actinomycetota</taxon>
        <taxon>Actinomycetes</taxon>
        <taxon>Kitasatosporales</taxon>
        <taxon>Streptomycetaceae</taxon>
        <taxon>Streptacidiphilus</taxon>
    </lineage>
</organism>
<feature type="domain" description="Transposase DDE" evidence="2">
    <location>
        <begin position="49"/>
        <end position="122"/>
    </location>
</feature>
<keyword evidence="4" id="KW-1185">Reference proteome</keyword>
<evidence type="ECO:0000259" key="2">
    <source>
        <dbReference type="Pfam" id="PF13751"/>
    </source>
</evidence>
<dbReference type="Pfam" id="PF13751">
    <property type="entry name" value="DDE_Tnp_1_6"/>
    <property type="match status" value="1"/>
</dbReference>
<comment type="caution">
    <text evidence="3">The sequence shown here is derived from an EMBL/GenBank/DDBJ whole genome shotgun (WGS) entry which is preliminary data.</text>
</comment>
<protein>
    <recommendedName>
        <fullName evidence="2">Transposase DDE domain-containing protein</fullName>
    </recommendedName>
</protein>
<sequence>MSATPRRSRSATHSLGAPASLGSAPSRRGLEPDQGDRRKNRELCISGFTRRLTLHPREEHELLQQQRAEQETPGWRQRYGRRAGVEGTIHQAVHTTGIRTNRYRGLARTGLAHVLSAAALDLAATNSTLPHSPWPRACPTGAAGHRPRVRTDHHGPRVSVHMGMVGGRWSPGTRPGFQGTKQAKPIRARPRATLNALPWCHVLSTNTAAARPAIQARFITPTTISTTIRPQQQPTQYPP</sequence>
<accession>A0A2X0IEB4</accession>